<dbReference type="Proteomes" id="UP001595998">
    <property type="component" value="Unassembled WGS sequence"/>
</dbReference>
<gene>
    <name evidence="1" type="ORF">ACFOZ9_14200</name>
</gene>
<sequence length="102" mass="11000">MPARPRPEVPQALHLARLAQATPGEWVVLPGGRVRTLNLSGRVEGPALTGWLVCLTGEAVVDLPLSNFVRLRASEGYRVGESEPWTAFDTRAGTVLLLMPDA</sequence>
<reference evidence="2" key="1">
    <citation type="journal article" date="2019" name="Int. J. Syst. Evol. Microbiol.">
        <title>The Global Catalogue of Microorganisms (GCM) 10K type strain sequencing project: providing services to taxonomists for standard genome sequencing and annotation.</title>
        <authorList>
            <consortium name="The Broad Institute Genomics Platform"/>
            <consortium name="The Broad Institute Genome Sequencing Center for Infectious Disease"/>
            <person name="Wu L."/>
            <person name="Ma J."/>
        </authorList>
    </citation>
    <scope>NUCLEOTIDE SEQUENCE [LARGE SCALE GENOMIC DNA]</scope>
    <source>
        <strain evidence="2">CCUG 56029</strain>
    </source>
</reference>
<name>A0ABV8XSS4_9DEIO</name>
<evidence type="ECO:0008006" key="3">
    <source>
        <dbReference type="Google" id="ProtNLM"/>
    </source>
</evidence>
<keyword evidence="2" id="KW-1185">Reference proteome</keyword>
<evidence type="ECO:0000313" key="1">
    <source>
        <dbReference type="EMBL" id="MFC4427365.1"/>
    </source>
</evidence>
<evidence type="ECO:0000313" key="2">
    <source>
        <dbReference type="Proteomes" id="UP001595998"/>
    </source>
</evidence>
<organism evidence="1 2">
    <name type="scientific">Deinococcus navajonensis</name>
    <dbReference type="NCBI Taxonomy" id="309884"/>
    <lineage>
        <taxon>Bacteria</taxon>
        <taxon>Thermotogati</taxon>
        <taxon>Deinococcota</taxon>
        <taxon>Deinococci</taxon>
        <taxon>Deinococcales</taxon>
        <taxon>Deinococcaceae</taxon>
        <taxon>Deinococcus</taxon>
    </lineage>
</organism>
<accession>A0ABV8XSS4</accession>
<comment type="caution">
    <text evidence="1">The sequence shown here is derived from an EMBL/GenBank/DDBJ whole genome shotgun (WGS) entry which is preliminary data.</text>
</comment>
<dbReference type="EMBL" id="JBHSEH010000022">
    <property type="protein sequence ID" value="MFC4427365.1"/>
    <property type="molecule type" value="Genomic_DNA"/>
</dbReference>
<protein>
    <recommendedName>
        <fullName evidence="3">Quercetin 2,3-dioxygenase C-terminal cupin domain-containing protein</fullName>
    </recommendedName>
</protein>
<dbReference type="RefSeq" id="WP_380040781.1">
    <property type="nucleotide sequence ID" value="NZ_JBHSEH010000022.1"/>
</dbReference>
<proteinExistence type="predicted"/>